<protein>
    <recommendedName>
        <fullName evidence="4">PTS fructose transporter subunit IID</fullName>
    </recommendedName>
</protein>
<evidence type="ECO:0000313" key="3">
    <source>
        <dbReference type="Proteomes" id="UP000264880"/>
    </source>
</evidence>
<gene>
    <name evidence="2" type="ORF">BHAMNSH16_08400</name>
</gene>
<dbReference type="InterPro" id="IPR050303">
    <property type="entry name" value="GatZ_KbaZ_carbometab"/>
</dbReference>
<evidence type="ECO:0000256" key="1">
    <source>
        <dbReference type="SAM" id="Phobius"/>
    </source>
</evidence>
<dbReference type="PANTHER" id="PTHR32502:SF26">
    <property type="entry name" value="PHOSPHOTRANSFERASE SYSTEM SUGAR-SPECIFIC EIID COMPONENT"/>
    <property type="match status" value="1"/>
</dbReference>
<dbReference type="Proteomes" id="UP000264880">
    <property type="component" value="Chromosome"/>
</dbReference>
<name>A0AAC9XKU5_9SPIR</name>
<keyword evidence="1" id="KW-0472">Membrane</keyword>
<feature type="transmembrane region" description="Helical" evidence="1">
    <location>
        <begin position="246"/>
        <end position="266"/>
    </location>
</feature>
<sequence length="267" mass="29596">MKMNKYNITKKDMDKVFFRWITRAQSCWNYETMQGLGYCSTIYPILKKIYTDKNELKEMMKLHLQFFNTNVVTGGFVLGADTAIEANNGYKSKDMIPAIKTGLMGPLAGVGDTFFTVTINTVLGSIAAYMALQGNPIGIVLWLIGSIIKIGISRWFAHLAFDKGQKVVSQISGTLKKFTDSSTVLGMTVVGALIPTVINITLKLVPTIGELKVNIQEEMLDKMLPQLLPVLAVAFVYWLLGKKYMNSTRVLLIIIALSILLNSLGII</sequence>
<feature type="transmembrane region" description="Helical" evidence="1">
    <location>
        <begin position="113"/>
        <end position="132"/>
    </location>
</feature>
<proteinExistence type="predicted"/>
<accession>A0AAC9XKU5</accession>
<dbReference type="PANTHER" id="PTHR32502">
    <property type="entry name" value="N-ACETYLGALACTOSAMINE PERMEASE II COMPONENT-RELATED"/>
    <property type="match status" value="1"/>
</dbReference>
<dbReference type="InterPro" id="IPR004704">
    <property type="entry name" value="PTS_IID_man"/>
</dbReference>
<dbReference type="GO" id="GO:0005886">
    <property type="term" value="C:plasma membrane"/>
    <property type="evidence" value="ECO:0007669"/>
    <property type="project" value="TreeGrafter"/>
</dbReference>
<feature type="transmembrane region" description="Helical" evidence="1">
    <location>
        <begin position="139"/>
        <end position="161"/>
    </location>
</feature>
<dbReference type="GO" id="GO:0009401">
    <property type="term" value="P:phosphoenolpyruvate-dependent sugar phosphotransferase system"/>
    <property type="evidence" value="ECO:0007669"/>
    <property type="project" value="InterPro"/>
</dbReference>
<dbReference type="PROSITE" id="PS51108">
    <property type="entry name" value="PTS_EIID"/>
    <property type="match status" value="1"/>
</dbReference>
<keyword evidence="3" id="KW-1185">Reference proteome</keyword>
<reference evidence="2 3" key="1">
    <citation type="submission" date="2017-02" db="EMBL/GenBank/DDBJ databases">
        <title>Complete genome sequence of Brachyspira hampsonii genomovar I strain NSH-16 (ATCC BAA-2463).</title>
        <authorList>
            <person name="Mirajkar N.S."/>
            <person name="Gebhart C.J."/>
        </authorList>
    </citation>
    <scope>NUCLEOTIDE SEQUENCE [LARGE SCALE GENOMIC DNA]</scope>
    <source>
        <strain evidence="2 3">NSH-16</strain>
    </source>
</reference>
<keyword evidence="1" id="KW-1133">Transmembrane helix</keyword>
<evidence type="ECO:0000313" key="2">
    <source>
        <dbReference type="EMBL" id="ASJ21658.1"/>
    </source>
</evidence>
<dbReference type="Pfam" id="PF03613">
    <property type="entry name" value="EIID-AGA"/>
    <property type="match status" value="1"/>
</dbReference>
<keyword evidence="1" id="KW-0812">Transmembrane</keyword>
<dbReference type="KEGG" id="bhp:BHAMNSH16_08400"/>
<dbReference type="EMBL" id="CP019914">
    <property type="protein sequence ID" value="ASJ21658.1"/>
    <property type="molecule type" value="Genomic_DNA"/>
</dbReference>
<feature type="transmembrane region" description="Helical" evidence="1">
    <location>
        <begin position="181"/>
        <end position="202"/>
    </location>
</feature>
<organism evidence="2 3">
    <name type="scientific">Brachyspira hampsonii</name>
    <dbReference type="NCBI Taxonomy" id="1287055"/>
    <lineage>
        <taxon>Bacteria</taxon>
        <taxon>Pseudomonadati</taxon>
        <taxon>Spirochaetota</taxon>
        <taxon>Spirochaetia</taxon>
        <taxon>Brachyspirales</taxon>
        <taxon>Brachyspiraceae</taxon>
        <taxon>Brachyspira</taxon>
    </lineage>
</organism>
<dbReference type="AlphaFoldDB" id="A0AAC9XKU5"/>
<evidence type="ECO:0008006" key="4">
    <source>
        <dbReference type="Google" id="ProtNLM"/>
    </source>
</evidence>
<feature type="transmembrane region" description="Helical" evidence="1">
    <location>
        <begin position="223"/>
        <end position="240"/>
    </location>
</feature>